<reference evidence="8 9" key="1">
    <citation type="submission" date="2020-05" db="EMBL/GenBank/DDBJ databases">
        <title>Complete closed genome sequence of Defluviicoccus vanus.</title>
        <authorList>
            <person name="Bessarab I."/>
            <person name="Arumugam K."/>
            <person name="Maszenan A.M."/>
            <person name="Seviour R.J."/>
            <person name="Williams R.B."/>
        </authorList>
    </citation>
    <scope>NUCLEOTIDE SEQUENCE [LARGE SCALE GENOMIC DNA]</scope>
    <source>
        <strain evidence="8 9">Ben 114</strain>
    </source>
</reference>
<evidence type="ECO:0000259" key="7">
    <source>
        <dbReference type="SMART" id="SM01204"/>
    </source>
</evidence>
<dbReference type="PIRSF" id="PIRSF018953">
    <property type="entry name" value="UCP018953"/>
    <property type="match status" value="1"/>
</dbReference>
<evidence type="ECO:0000256" key="2">
    <source>
        <dbReference type="ARBA" id="ARBA00022475"/>
    </source>
</evidence>
<evidence type="ECO:0000256" key="5">
    <source>
        <dbReference type="ARBA" id="ARBA00023136"/>
    </source>
</evidence>
<evidence type="ECO:0000256" key="3">
    <source>
        <dbReference type="ARBA" id="ARBA00022692"/>
    </source>
</evidence>
<dbReference type="AlphaFoldDB" id="A0A7H1N3X6"/>
<dbReference type="InterPro" id="IPR016741">
    <property type="entry name" value="UCP018953"/>
</dbReference>
<dbReference type="PANTHER" id="PTHR14939:SF5">
    <property type="entry name" value="F-BOX ONLY PROTEIN 22"/>
    <property type="match status" value="1"/>
</dbReference>
<dbReference type="Pfam" id="PF08495">
    <property type="entry name" value="FIST"/>
    <property type="match status" value="1"/>
</dbReference>
<dbReference type="GO" id="GO:0032436">
    <property type="term" value="P:positive regulation of proteasomal ubiquitin-dependent protein catabolic process"/>
    <property type="evidence" value="ECO:0007669"/>
    <property type="project" value="TreeGrafter"/>
</dbReference>
<dbReference type="Proteomes" id="UP000516369">
    <property type="component" value="Chromosome"/>
</dbReference>
<dbReference type="GO" id="GO:0005886">
    <property type="term" value="C:plasma membrane"/>
    <property type="evidence" value="ECO:0007669"/>
    <property type="project" value="UniProtKB-SubCell"/>
</dbReference>
<proteinExistence type="predicted"/>
<name>A0A7H1N3X6_9PROT</name>
<dbReference type="Pfam" id="PF10442">
    <property type="entry name" value="FIST_C"/>
    <property type="match status" value="1"/>
</dbReference>
<accession>A0A7H1N3X6</accession>
<dbReference type="KEGG" id="dvn:HQ394_15110"/>
<comment type="subcellular location">
    <subcellularLocation>
        <location evidence="1">Cell membrane</location>
        <topology evidence="1">Multi-pass membrane protein</topology>
    </subcellularLocation>
</comment>
<feature type="domain" description="FIST C-domain" evidence="7">
    <location>
        <begin position="222"/>
        <end position="362"/>
    </location>
</feature>
<evidence type="ECO:0000256" key="4">
    <source>
        <dbReference type="ARBA" id="ARBA00022989"/>
    </source>
</evidence>
<dbReference type="SMART" id="SM00897">
    <property type="entry name" value="FIST"/>
    <property type="match status" value="1"/>
</dbReference>
<evidence type="ECO:0000259" key="6">
    <source>
        <dbReference type="SMART" id="SM00897"/>
    </source>
</evidence>
<sequence length="375" mass="39997">MNGFRVAMSTTEDCEAAADQCAERLGSAGIDEEAVGFLYLSDHFAEDFATVRGRLQGLTGVRDWVGSIGTGVLGVDAVGEGSEINDQPAIVAAVAPMPAGSFRLIDRLELLAPTDVASGVGLEAQYPFGIIHVDPSRPEAMEEISALADRSGGFLVGGLASTRKPLPQQTPPFAGRALCGVMFDPSVSVQTGLTQGCSPLGPVRVITEGHDHLIMAIDGRPALDVFCEDIGESLASDLKRVGNYVHVALPLADCDRRDYLVRNLIGIDPMRRWLAVGEYIASGERLMFVRRDPASARTDLEAMLRSLARRLDAPPRGSVYFSCVARGENMFGRPGEELAIIRRELGPLPLVGFACGGEICNGRVYGYTGVLAVFT</sequence>
<dbReference type="PANTHER" id="PTHR14939">
    <property type="entry name" value="F-BOX ONLY PROTEIN 22"/>
    <property type="match status" value="1"/>
</dbReference>
<keyword evidence="9" id="KW-1185">Reference proteome</keyword>
<gene>
    <name evidence="8" type="ORF">HQ394_15110</name>
</gene>
<dbReference type="InterPro" id="IPR013702">
    <property type="entry name" value="FIST_domain_N"/>
</dbReference>
<organism evidence="8 9">
    <name type="scientific">Defluviicoccus vanus</name>
    <dbReference type="NCBI Taxonomy" id="111831"/>
    <lineage>
        <taxon>Bacteria</taxon>
        <taxon>Pseudomonadati</taxon>
        <taxon>Pseudomonadota</taxon>
        <taxon>Alphaproteobacteria</taxon>
        <taxon>Rhodospirillales</taxon>
        <taxon>Rhodospirillaceae</taxon>
        <taxon>Defluviicoccus</taxon>
    </lineage>
</organism>
<dbReference type="SMART" id="SM01204">
    <property type="entry name" value="FIST_C"/>
    <property type="match status" value="1"/>
</dbReference>
<keyword evidence="5" id="KW-0472">Membrane</keyword>
<dbReference type="RefSeq" id="WP_190260890.1">
    <property type="nucleotide sequence ID" value="NZ_CP053923.1"/>
</dbReference>
<keyword evidence="2" id="KW-1003">Cell membrane</keyword>
<evidence type="ECO:0000256" key="1">
    <source>
        <dbReference type="ARBA" id="ARBA00004651"/>
    </source>
</evidence>
<protein>
    <submittedName>
        <fullName evidence="8">FIST C-terminal domain-containing protein</fullName>
    </submittedName>
</protein>
<keyword evidence="3" id="KW-0812">Transmembrane</keyword>
<dbReference type="GO" id="GO:0000209">
    <property type="term" value="P:protein polyubiquitination"/>
    <property type="evidence" value="ECO:0007669"/>
    <property type="project" value="TreeGrafter"/>
</dbReference>
<keyword evidence="4" id="KW-1133">Transmembrane helix</keyword>
<evidence type="ECO:0000313" key="9">
    <source>
        <dbReference type="Proteomes" id="UP000516369"/>
    </source>
</evidence>
<dbReference type="InterPro" id="IPR019494">
    <property type="entry name" value="FIST_C"/>
</dbReference>
<dbReference type="EMBL" id="CP053923">
    <property type="protein sequence ID" value="QNT70412.1"/>
    <property type="molecule type" value="Genomic_DNA"/>
</dbReference>
<evidence type="ECO:0000313" key="8">
    <source>
        <dbReference type="EMBL" id="QNT70412.1"/>
    </source>
</evidence>
<feature type="domain" description="FIST" evidence="6">
    <location>
        <begin position="33"/>
        <end position="221"/>
    </location>
</feature>